<reference evidence="1 2" key="1">
    <citation type="journal article" date="2014" name="BMC Genomics">
        <title>Adaptive genomic structural variation in the grape powdery mildew pathogen, Erysiphe necator.</title>
        <authorList>
            <person name="Jones L."/>
            <person name="Riaz S."/>
            <person name="Morales-Cruz A."/>
            <person name="Amrine K.C."/>
            <person name="McGuire B."/>
            <person name="Gubler W.D."/>
            <person name="Walker M.A."/>
            <person name="Cantu D."/>
        </authorList>
    </citation>
    <scope>NUCLEOTIDE SEQUENCE [LARGE SCALE GENOMIC DNA]</scope>
    <source>
        <strain evidence="2">c</strain>
    </source>
</reference>
<protein>
    <submittedName>
        <fullName evidence="1">Uncharacterized protein</fullName>
    </submittedName>
</protein>
<dbReference type="HOGENOM" id="CLU_897702_0_0_1"/>
<proteinExistence type="predicted"/>
<evidence type="ECO:0000313" key="2">
    <source>
        <dbReference type="Proteomes" id="UP000030854"/>
    </source>
</evidence>
<accession>A0A0B1P792</accession>
<comment type="caution">
    <text evidence="1">The sequence shown here is derived from an EMBL/GenBank/DDBJ whole genome shotgun (WGS) entry which is preliminary data.</text>
</comment>
<name>A0A0B1P792_UNCNE</name>
<keyword evidence="2" id="KW-1185">Reference proteome</keyword>
<organism evidence="1 2">
    <name type="scientific">Uncinula necator</name>
    <name type="common">Grape powdery mildew</name>
    <dbReference type="NCBI Taxonomy" id="52586"/>
    <lineage>
        <taxon>Eukaryota</taxon>
        <taxon>Fungi</taxon>
        <taxon>Dikarya</taxon>
        <taxon>Ascomycota</taxon>
        <taxon>Pezizomycotina</taxon>
        <taxon>Leotiomycetes</taxon>
        <taxon>Erysiphales</taxon>
        <taxon>Erysiphaceae</taxon>
        <taxon>Erysiphe</taxon>
    </lineage>
</organism>
<gene>
    <name evidence="1" type="ORF">EV44_g2165</name>
</gene>
<dbReference type="Proteomes" id="UP000030854">
    <property type="component" value="Unassembled WGS sequence"/>
</dbReference>
<dbReference type="EMBL" id="JNVN01000815">
    <property type="protein sequence ID" value="KHJ34572.1"/>
    <property type="molecule type" value="Genomic_DNA"/>
</dbReference>
<dbReference type="AlphaFoldDB" id="A0A0B1P792"/>
<sequence length="310" mass="35820">MSLESASNQSSKWLDHELELLLTWWESNYESTISAKTQPAIWTAQVREAGLSTKTTRQIKTKWITWIRSYKITRKKALKNGWESSSDTTPEVNAALERKCPRYWRLHSLINNTVVIQPSDSHDSKKQESRETSIVKNIPTDTLDKEIFVNSDENSLHSITQSPAYVVPETLCFSSPSASLASVSQSIKDWTPPSLLNEGSEAELKRVKSNFEDNNSEDDKHIPRKMTAKPTSIWVTLIYQAEQRYHIEMAKLRYAKSSDEQKARHEITMKKLEMEEAQRQRAHELVVMNKKIELENIKLELYQKRGNVIQ</sequence>
<evidence type="ECO:0000313" key="1">
    <source>
        <dbReference type="EMBL" id="KHJ34572.1"/>
    </source>
</evidence>